<dbReference type="PANTHER" id="PTHR13395:SF6">
    <property type="entry name" value="SISTER CHROMATID COHESION PROTEIN DCC1"/>
    <property type="match status" value="1"/>
</dbReference>
<evidence type="ECO:0000256" key="2">
    <source>
        <dbReference type="ARBA" id="ARBA00017682"/>
    </source>
</evidence>
<name>A0A5E4M888_9HEMI</name>
<dbReference type="Proteomes" id="UP000325440">
    <property type="component" value="Unassembled WGS sequence"/>
</dbReference>
<dbReference type="GO" id="GO:0000785">
    <property type="term" value="C:chromatin"/>
    <property type="evidence" value="ECO:0007669"/>
    <property type="project" value="TreeGrafter"/>
</dbReference>
<evidence type="ECO:0000256" key="3">
    <source>
        <dbReference type="ARBA" id="ARBA00022705"/>
    </source>
</evidence>
<dbReference type="OrthoDB" id="5199543at2759"/>
<dbReference type="Pfam" id="PF09724">
    <property type="entry name" value="Dcc1"/>
    <property type="match status" value="1"/>
</dbReference>
<sequence length="399" mass="45767">MSQNSQSSQNSTYVRTAEDVQKVIEHAKLSVDNLRPNVQNIYFGEKFENYKLLELDEHILSDLKCGSTVVFKGDRKESAVLCTETKTYDVKEAETSNSILLLPELTFPDEESSNTELSSRKVVGIFHTYYEVKSCKPRLKKLRNLLEKCSYKGSELEHTVLETNEMFTFEHLSAIIQASDVQLKNALLDMGAFQINGYWRVLDFEYECRALSFLLNLIDDQSWPYNTIPVDETFKILGELLPTVILQHILDQYSTCCVSSNLSETHRSLIEDKVCKFMAVGLLRPCDKFNLSDFKIAWQGSVPEGMTTSLKQLNGTVLVDESSHPQTICYFNEHDLPDDVMDRMQYLFQVREKWTLDEIRPFLENLSTDKLSVNSLLAKYARASKVDGVRYYSAKHSSK</sequence>
<gene>
    <name evidence="4" type="ORF">CINCED_3A025577</name>
</gene>
<dbReference type="GO" id="GO:0034088">
    <property type="term" value="P:maintenance of mitotic sister chromatid cohesion"/>
    <property type="evidence" value="ECO:0007669"/>
    <property type="project" value="TreeGrafter"/>
</dbReference>
<comment type="similarity">
    <text evidence="1">Belongs to the DCC1 family.</text>
</comment>
<organism evidence="4 5">
    <name type="scientific">Cinara cedri</name>
    <dbReference type="NCBI Taxonomy" id="506608"/>
    <lineage>
        <taxon>Eukaryota</taxon>
        <taxon>Metazoa</taxon>
        <taxon>Ecdysozoa</taxon>
        <taxon>Arthropoda</taxon>
        <taxon>Hexapoda</taxon>
        <taxon>Insecta</taxon>
        <taxon>Pterygota</taxon>
        <taxon>Neoptera</taxon>
        <taxon>Paraneoptera</taxon>
        <taxon>Hemiptera</taxon>
        <taxon>Sternorrhyncha</taxon>
        <taxon>Aphidomorpha</taxon>
        <taxon>Aphidoidea</taxon>
        <taxon>Aphididae</taxon>
        <taxon>Lachninae</taxon>
        <taxon>Cinara</taxon>
    </lineage>
</organism>
<protein>
    <recommendedName>
        <fullName evidence="2">Sister chromatid cohesion protein DCC1</fullName>
    </recommendedName>
</protein>
<dbReference type="AlphaFoldDB" id="A0A5E4M888"/>
<keyword evidence="3" id="KW-0235">DNA replication</keyword>
<evidence type="ECO:0000313" key="4">
    <source>
        <dbReference type="EMBL" id="VVC28265.1"/>
    </source>
</evidence>
<dbReference type="PANTHER" id="PTHR13395">
    <property type="entry name" value="SISTER CHROMATID COHESION PROTEIN DCC1-RELATED"/>
    <property type="match status" value="1"/>
</dbReference>
<dbReference type="EMBL" id="CABPRJ010000479">
    <property type="protein sequence ID" value="VVC28265.1"/>
    <property type="molecule type" value="Genomic_DNA"/>
</dbReference>
<dbReference type="InterPro" id="IPR019128">
    <property type="entry name" value="Dcc1"/>
</dbReference>
<reference evidence="4 5" key="1">
    <citation type="submission" date="2019-08" db="EMBL/GenBank/DDBJ databases">
        <authorList>
            <person name="Alioto T."/>
            <person name="Alioto T."/>
            <person name="Gomez Garrido J."/>
        </authorList>
    </citation>
    <scope>NUCLEOTIDE SEQUENCE [LARGE SCALE GENOMIC DNA]</scope>
</reference>
<dbReference type="GO" id="GO:0006260">
    <property type="term" value="P:DNA replication"/>
    <property type="evidence" value="ECO:0007669"/>
    <property type="project" value="UniProtKB-KW"/>
</dbReference>
<evidence type="ECO:0000313" key="5">
    <source>
        <dbReference type="Proteomes" id="UP000325440"/>
    </source>
</evidence>
<proteinExistence type="inferred from homology"/>
<evidence type="ECO:0000256" key="1">
    <source>
        <dbReference type="ARBA" id="ARBA00007017"/>
    </source>
</evidence>
<dbReference type="GO" id="GO:0000775">
    <property type="term" value="C:chromosome, centromeric region"/>
    <property type="evidence" value="ECO:0007669"/>
    <property type="project" value="TreeGrafter"/>
</dbReference>
<accession>A0A5E4M888</accession>
<dbReference type="GO" id="GO:0031390">
    <property type="term" value="C:Ctf18 RFC-like complex"/>
    <property type="evidence" value="ECO:0007669"/>
    <property type="project" value="InterPro"/>
</dbReference>
<keyword evidence="5" id="KW-1185">Reference proteome</keyword>